<dbReference type="CDD" id="cd05233">
    <property type="entry name" value="SDR_c"/>
    <property type="match status" value="1"/>
</dbReference>
<evidence type="ECO:0000256" key="1">
    <source>
        <dbReference type="ARBA" id="ARBA00006484"/>
    </source>
</evidence>
<dbReference type="PANTHER" id="PTHR43639">
    <property type="entry name" value="OXIDOREDUCTASE, SHORT-CHAIN DEHYDROGENASE/REDUCTASE FAMILY (AFU_ORTHOLOGUE AFUA_5G02870)"/>
    <property type="match status" value="1"/>
</dbReference>
<name>A0A542XSB2_SALAC</name>
<dbReference type="InterPro" id="IPR002347">
    <property type="entry name" value="SDR_fam"/>
</dbReference>
<dbReference type="Proteomes" id="UP000677457">
    <property type="component" value="Unassembled WGS sequence"/>
</dbReference>
<keyword evidence="6" id="KW-1185">Reference proteome</keyword>
<evidence type="ECO:0000313" key="5">
    <source>
        <dbReference type="Proteomes" id="UP000315983"/>
    </source>
</evidence>
<dbReference type="GeneID" id="93773111"/>
<evidence type="ECO:0000313" key="6">
    <source>
        <dbReference type="Proteomes" id="UP000677457"/>
    </source>
</evidence>
<dbReference type="InterPro" id="IPR036291">
    <property type="entry name" value="NAD(P)-bd_dom_sf"/>
</dbReference>
<dbReference type="Gene3D" id="3.40.50.720">
    <property type="entry name" value="NAD(P)-binding Rossmann-like Domain"/>
    <property type="match status" value="1"/>
</dbReference>
<dbReference type="EMBL" id="BOQM01000016">
    <property type="protein sequence ID" value="GIM85820.1"/>
    <property type="molecule type" value="Genomic_DNA"/>
</dbReference>
<dbReference type="EMBL" id="VFOL01000001">
    <property type="protein sequence ID" value="TQL38735.1"/>
    <property type="molecule type" value="Genomic_DNA"/>
</dbReference>
<dbReference type="GO" id="GO:0016491">
    <property type="term" value="F:oxidoreductase activity"/>
    <property type="evidence" value="ECO:0007669"/>
    <property type="project" value="UniProtKB-KW"/>
</dbReference>
<dbReference type="FunFam" id="3.40.50.720:FF:000084">
    <property type="entry name" value="Short-chain dehydrogenase reductase"/>
    <property type="match status" value="1"/>
</dbReference>
<dbReference type="NCBIfam" id="NF005559">
    <property type="entry name" value="PRK07231.1"/>
    <property type="match status" value="1"/>
</dbReference>
<protein>
    <submittedName>
        <fullName evidence="4">NAD(P)-dependent dehydrogenase (Short-subunit alcohol dehydrogenase family)</fullName>
    </submittedName>
    <submittedName>
        <fullName evidence="3">Short-chain dehydrogenase</fullName>
    </submittedName>
</protein>
<comment type="similarity">
    <text evidence="1">Belongs to the short-chain dehydrogenases/reductases (SDR) family.</text>
</comment>
<dbReference type="RefSeq" id="WP_018584683.1">
    <property type="nucleotide sequence ID" value="NZ_BOQM01000016.1"/>
</dbReference>
<dbReference type="SUPFAM" id="SSF51735">
    <property type="entry name" value="NAD(P)-binding Rossmann-fold domains"/>
    <property type="match status" value="1"/>
</dbReference>
<evidence type="ECO:0000313" key="4">
    <source>
        <dbReference type="EMBL" id="TQL38735.1"/>
    </source>
</evidence>
<evidence type="ECO:0000256" key="2">
    <source>
        <dbReference type="ARBA" id="ARBA00023002"/>
    </source>
</evidence>
<dbReference type="Pfam" id="PF13561">
    <property type="entry name" value="adh_short_C2"/>
    <property type="match status" value="1"/>
</dbReference>
<dbReference type="PANTHER" id="PTHR43639:SF1">
    <property type="entry name" value="SHORT-CHAIN DEHYDROGENASE_REDUCTASE FAMILY PROTEIN"/>
    <property type="match status" value="1"/>
</dbReference>
<dbReference type="AlphaFoldDB" id="A0A542XSB2"/>
<dbReference type="PRINTS" id="PR00080">
    <property type="entry name" value="SDRFAMILY"/>
</dbReference>
<gene>
    <name evidence="4" type="ORF">FB564_3947</name>
    <name evidence="3" type="ORF">Sar04_25560</name>
</gene>
<sequence length="247" mass="25138">MSSRLDGRTALVTGSTSGIGRATAIALAERGAHVIVSGRDTVRGQRTVQDLRSGGARADFVPADLVSHRGARSLAEQALGVSGRVDILVNNAGVFTFGPTTSRTEADVNHIYNLNVKAPFFLVQSLVPQMVERGSGAVVNILTGAAHRGSPAAGLYGSSKAALLLLTKGWAAEFGPSGIRVNAVSPGMIRTEGTDGGAGLEEIAATIPARRLGDPHEVAPAVAFLASDEAAYVHGAILPVDGGAVAA</sequence>
<dbReference type="Proteomes" id="UP000315983">
    <property type="component" value="Unassembled WGS sequence"/>
</dbReference>
<reference evidence="3 6" key="2">
    <citation type="submission" date="2021-03" db="EMBL/GenBank/DDBJ databases">
        <title>Whole genome shotgun sequence of Salinispora arenicola NBRC 105043.</title>
        <authorList>
            <person name="Komaki H."/>
            <person name="Tamura T."/>
        </authorList>
    </citation>
    <scope>NUCLEOTIDE SEQUENCE [LARGE SCALE GENOMIC DNA]</scope>
    <source>
        <strain evidence="3 6">NBRC 105043</strain>
    </source>
</reference>
<evidence type="ECO:0000313" key="3">
    <source>
        <dbReference type="EMBL" id="GIM85820.1"/>
    </source>
</evidence>
<proteinExistence type="inferred from homology"/>
<dbReference type="PRINTS" id="PR00081">
    <property type="entry name" value="GDHRDH"/>
</dbReference>
<reference evidence="4 5" key="1">
    <citation type="submission" date="2019-06" db="EMBL/GenBank/DDBJ databases">
        <title>Sequencing the genomes of 1000 actinobacteria strains.</title>
        <authorList>
            <person name="Klenk H.-P."/>
        </authorList>
    </citation>
    <scope>NUCLEOTIDE SEQUENCE [LARGE SCALE GENOMIC DNA]</scope>
    <source>
        <strain evidence="4 5">DSM 44819</strain>
    </source>
</reference>
<organism evidence="4 5">
    <name type="scientific">Salinispora arenicola</name>
    <dbReference type="NCBI Taxonomy" id="168697"/>
    <lineage>
        <taxon>Bacteria</taxon>
        <taxon>Bacillati</taxon>
        <taxon>Actinomycetota</taxon>
        <taxon>Actinomycetes</taxon>
        <taxon>Micromonosporales</taxon>
        <taxon>Micromonosporaceae</taxon>
        <taxon>Salinispora</taxon>
    </lineage>
</organism>
<keyword evidence="2" id="KW-0560">Oxidoreductase</keyword>
<accession>A0A542XSB2</accession>
<comment type="caution">
    <text evidence="4">The sequence shown here is derived from an EMBL/GenBank/DDBJ whole genome shotgun (WGS) entry which is preliminary data.</text>
</comment>